<organism evidence="2 3">
    <name type="scientific">Oedothorax gibbosus</name>
    <dbReference type="NCBI Taxonomy" id="931172"/>
    <lineage>
        <taxon>Eukaryota</taxon>
        <taxon>Metazoa</taxon>
        <taxon>Ecdysozoa</taxon>
        <taxon>Arthropoda</taxon>
        <taxon>Chelicerata</taxon>
        <taxon>Arachnida</taxon>
        <taxon>Araneae</taxon>
        <taxon>Araneomorphae</taxon>
        <taxon>Entelegynae</taxon>
        <taxon>Araneoidea</taxon>
        <taxon>Linyphiidae</taxon>
        <taxon>Erigoninae</taxon>
        <taxon>Oedothorax</taxon>
    </lineage>
</organism>
<accession>A0AAV6TUH5</accession>
<comment type="caution">
    <text evidence="2">The sequence shown here is derived from an EMBL/GenBank/DDBJ whole genome shotgun (WGS) entry which is preliminary data.</text>
</comment>
<name>A0AAV6TUH5_9ARAC</name>
<proteinExistence type="predicted"/>
<keyword evidence="1" id="KW-0732">Signal</keyword>
<protein>
    <submittedName>
        <fullName evidence="2">Uncharacterized protein</fullName>
    </submittedName>
</protein>
<reference evidence="2 3" key="1">
    <citation type="journal article" date="2022" name="Nat. Ecol. Evol.">
        <title>A masculinizing supergene underlies an exaggerated male reproductive morph in a spider.</title>
        <authorList>
            <person name="Hendrickx F."/>
            <person name="De Corte Z."/>
            <person name="Sonet G."/>
            <person name="Van Belleghem S.M."/>
            <person name="Kostlbacher S."/>
            <person name="Vangestel C."/>
        </authorList>
    </citation>
    <scope>NUCLEOTIDE SEQUENCE [LARGE SCALE GENOMIC DNA]</scope>
    <source>
        <strain evidence="2">W744_W776</strain>
    </source>
</reference>
<feature type="chain" id="PRO_5043731140" evidence="1">
    <location>
        <begin position="23"/>
        <end position="67"/>
    </location>
</feature>
<evidence type="ECO:0000313" key="2">
    <source>
        <dbReference type="EMBL" id="KAG8175111.1"/>
    </source>
</evidence>
<dbReference type="EMBL" id="JAFNEN010001068">
    <property type="protein sequence ID" value="KAG8175111.1"/>
    <property type="molecule type" value="Genomic_DNA"/>
</dbReference>
<evidence type="ECO:0000256" key="1">
    <source>
        <dbReference type="SAM" id="SignalP"/>
    </source>
</evidence>
<evidence type="ECO:0000313" key="3">
    <source>
        <dbReference type="Proteomes" id="UP000827092"/>
    </source>
</evidence>
<gene>
    <name evidence="2" type="ORF">JTE90_011728</name>
</gene>
<feature type="signal peptide" evidence="1">
    <location>
        <begin position="1"/>
        <end position="22"/>
    </location>
</feature>
<dbReference type="Proteomes" id="UP000827092">
    <property type="component" value="Unassembled WGS sequence"/>
</dbReference>
<dbReference type="AlphaFoldDB" id="A0AAV6TUH5"/>
<sequence>MQAFRFLIFSLVMLFLAGTAGAVFDEATSGKREAKAARLGEKNLELSEEEFLENGKFQIKVRIPNSQ</sequence>
<keyword evidence="3" id="KW-1185">Reference proteome</keyword>